<dbReference type="AlphaFoldDB" id="E1RED0"/>
<dbReference type="STRING" id="679926.Mpet_2427"/>
<sequence length="181" mass="20998">MATDDIVNYWKGREIVYKPIGVIHSEHTEQENTPIQGIFNPSVGEIELYPEYETGLKDIEKFSHLILLYHFDRSTGPKLIQEPFLDGENPKGIFAIRHFNRPNPIGFSIVDLLGVKGNRLKIGSVDILDGTPLLDIKPYVYRFDHREEVKSGWVDEKHLDDIEEWNATPKELRDRERTKVE</sequence>
<dbReference type="GeneID" id="9744920"/>
<evidence type="ECO:0000313" key="4">
    <source>
        <dbReference type="EMBL" id="ADN37173.1"/>
    </source>
</evidence>
<dbReference type="eggNOG" id="arCOG00761">
    <property type="taxonomic scope" value="Archaea"/>
</dbReference>
<dbReference type="EMBL" id="CP002117">
    <property type="protein sequence ID" value="ADN37173.1"/>
    <property type="molecule type" value="Genomic_DNA"/>
</dbReference>
<protein>
    <recommendedName>
        <fullName evidence="3">TsaA-like domain-containing protein</fullName>
    </recommendedName>
</protein>
<dbReference type="SUPFAM" id="SSF118196">
    <property type="entry name" value="YaeB-like"/>
    <property type="match status" value="1"/>
</dbReference>
<dbReference type="CDD" id="cd09281">
    <property type="entry name" value="UPF0066"/>
    <property type="match status" value="1"/>
</dbReference>
<name>E1RED0_METP4</name>
<dbReference type="InterPro" id="IPR040372">
    <property type="entry name" value="YaeB-like"/>
</dbReference>
<dbReference type="NCBIfam" id="TIGR00104">
    <property type="entry name" value="tRNA_TsaA"/>
    <property type="match status" value="1"/>
</dbReference>
<dbReference type="KEGG" id="mpi:Mpet_2427"/>
<dbReference type="Gene3D" id="2.40.30.70">
    <property type="entry name" value="YaeB-like"/>
    <property type="match status" value="1"/>
</dbReference>
<dbReference type="InterPro" id="IPR023370">
    <property type="entry name" value="TrmO-like_N"/>
</dbReference>
<gene>
    <name evidence="4" type="ordered locus">Mpet_2427</name>
</gene>
<evidence type="ECO:0000259" key="3">
    <source>
        <dbReference type="PROSITE" id="PS51668"/>
    </source>
</evidence>
<keyword evidence="5" id="KW-1185">Reference proteome</keyword>
<proteinExistence type="inferred from homology"/>
<dbReference type="PANTHER" id="PTHR12818:SF0">
    <property type="entry name" value="TRNA (ADENINE(37)-N6)-METHYLTRANSFERASE"/>
    <property type="match status" value="1"/>
</dbReference>
<accession>E1RED0</accession>
<dbReference type="PANTHER" id="PTHR12818">
    <property type="entry name" value="TRNA (ADENINE(37)-N6)-METHYLTRANSFERASE"/>
    <property type="match status" value="1"/>
</dbReference>
<dbReference type="Proteomes" id="UP000006565">
    <property type="component" value="Chromosome"/>
</dbReference>
<dbReference type="RefSeq" id="WP_013330350.1">
    <property type="nucleotide sequence ID" value="NC_014507.1"/>
</dbReference>
<feature type="domain" description="TsaA-like" evidence="3">
    <location>
        <begin position="17"/>
        <end position="148"/>
    </location>
</feature>
<keyword evidence="1" id="KW-0949">S-adenosyl-L-methionine</keyword>
<evidence type="ECO:0000256" key="1">
    <source>
        <dbReference type="ARBA" id="ARBA00022691"/>
    </source>
</evidence>
<reference evidence="4 5" key="1">
    <citation type="journal article" date="2010" name="Stand. Genomic Sci.">
        <title>Complete genome sequence of Methanoplanus petrolearius type strain (SEBR 4847).</title>
        <authorList>
            <person name="Brambilla E."/>
            <person name="Djao O.D."/>
            <person name="Daligault H."/>
            <person name="Lapidus A."/>
            <person name="Lucas S."/>
            <person name="Hammon N."/>
            <person name="Nolan M."/>
            <person name="Tice H."/>
            <person name="Cheng J.F."/>
            <person name="Han C."/>
            <person name="Tapia R."/>
            <person name="Goodwin L."/>
            <person name="Pitluck S."/>
            <person name="Liolios K."/>
            <person name="Ivanova N."/>
            <person name="Mavromatis K."/>
            <person name="Mikhailova N."/>
            <person name="Pati A."/>
            <person name="Chen A."/>
            <person name="Palaniappan K."/>
            <person name="Land M."/>
            <person name="Hauser L."/>
            <person name="Chang Y.J."/>
            <person name="Jeffries C.D."/>
            <person name="Rohde M."/>
            <person name="Spring S."/>
            <person name="Sikorski J."/>
            <person name="Goker M."/>
            <person name="Woyke T."/>
            <person name="Bristow J."/>
            <person name="Eisen J.A."/>
            <person name="Markowitz V."/>
            <person name="Hugenholtz P."/>
            <person name="Kyrpides N.C."/>
            <person name="Klenk H.P."/>
        </authorList>
    </citation>
    <scope>NUCLEOTIDE SEQUENCE [LARGE SCALE GENOMIC DNA]</scope>
    <source>
        <strain evidence="5">DSM 11571 / OCM 486 / SEBR 4847</strain>
    </source>
</reference>
<dbReference type="PROSITE" id="PS51668">
    <property type="entry name" value="TSAA_2"/>
    <property type="match status" value="1"/>
</dbReference>
<dbReference type="OrthoDB" id="40408at2157"/>
<dbReference type="HOGENOM" id="CLU_013458_2_0_2"/>
<dbReference type="InterPro" id="IPR036413">
    <property type="entry name" value="YaeB-like_sf"/>
</dbReference>
<evidence type="ECO:0000313" key="5">
    <source>
        <dbReference type="Proteomes" id="UP000006565"/>
    </source>
</evidence>
<organism evidence="4 5">
    <name type="scientific">Methanolacinia petrolearia (strain DSM 11571 / OCM 486 / SEBR 4847)</name>
    <name type="common">Methanoplanus petrolearius</name>
    <dbReference type="NCBI Taxonomy" id="679926"/>
    <lineage>
        <taxon>Archaea</taxon>
        <taxon>Methanobacteriati</taxon>
        <taxon>Methanobacteriota</taxon>
        <taxon>Stenosarchaea group</taxon>
        <taxon>Methanomicrobia</taxon>
        <taxon>Methanomicrobiales</taxon>
        <taxon>Methanomicrobiaceae</taxon>
        <taxon>Methanolacinia</taxon>
    </lineage>
</organism>
<dbReference type="Pfam" id="PF01980">
    <property type="entry name" value="TrmO_N"/>
    <property type="match status" value="1"/>
</dbReference>
<dbReference type="InterPro" id="IPR036414">
    <property type="entry name" value="YaeB_N_sf"/>
</dbReference>
<evidence type="ECO:0000256" key="2">
    <source>
        <dbReference type="ARBA" id="ARBA00033753"/>
    </source>
</evidence>
<comment type="similarity">
    <text evidence="2">Belongs to the tRNA methyltransferase O family.</text>
</comment>